<dbReference type="AlphaFoldDB" id="A0A3Q9F159"/>
<name>A0A3Q9F159_9ACTN</name>
<keyword evidence="2" id="KW-0732">Signal</keyword>
<feature type="region of interest" description="Disordered" evidence="1">
    <location>
        <begin position="28"/>
        <end position="57"/>
    </location>
</feature>
<dbReference type="Proteomes" id="UP000280298">
    <property type="component" value="Chromosome"/>
</dbReference>
<feature type="signal peptide" evidence="2">
    <location>
        <begin position="1"/>
        <end position="19"/>
    </location>
</feature>
<evidence type="ECO:0000256" key="2">
    <source>
        <dbReference type="SAM" id="SignalP"/>
    </source>
</evidence>
<dbReference type="KEGG" id="scya:EJ357_46550"/>
<sequence>MRTRTVVAIALSVGVTVLAATGVNYASASSSVPKSVPSVQDADASVPQGQGGDGQTDYNYRNDAHGRNNDDGRIHVNERTFAAEPGVCTAVISSPATSFNVLNESDRTVEFFRGITCDNGSAIAKIGPRNSSSAIDGTPVLDGATVPFALVGSFRAIERRHH</sequence>
<protein>
    <submittedName>
        <fullName evidence="3">Uncharacterized protein</fullName>
    </submittedName>
</protein>
<accession>A0A3Q9F159</accession>
<organism evidence="3 4">
    <name type="scientific">Streptomyces cyaneochromogenes</name>
    <dbReference type="NCBI Taxonomy" id="2496836"/>
    <lineage>
        <taxon>Bacteria</taxon>
        <taxon>Bacillati</taxon>
        <taxon>Actinomycetota</taxon>
        <taxon>Actinomycetes</taxon>
        <taxon>Kitasatosporales</taxon>
        <taxon>Streptomycetaceae</taxon>
        <taxon>Streptomyces</taxon>
    </lineage>
</organism>
<dbReference type="OrthoDB" id="4325903at2"/>
<feature type="chain" id="PRO_5039276726" evidence="2">
    <location>
        <begin position="20"/>
        <end position="162"/>
    </location>
</feature>
<keyword evidence="4" id="KW-1185">Reference proteome</keyword>
<proteinExistence type="predicted"/>
<evidence type="ECO:0000256" key="1">
    <source>
        <dbReference type="SAM" id="MobiDB-lite"/>
    </source>
</evidence>
<dbReference type="RefSeq" id="WP_126398761.1">
    <property type="nucleotide sequence ID" value="NZ_CP034539.1"/>
</dbReference>
<feature type="compositionally biased region" description="Low complexity" evidence="1">
    <location>
        <begin position="28"/>
        <end position="39"/>
    </location>
</feature>
<reference evidence="3 4" key="1">
    <citation type="journal article" date="2019" name="Int. J. Syst. Evol. Microbiol.">
        <title>Streptomyces cyaneochromogenes sp. nov., a blue pigment-producing actinomycete from manganese-contaminated soil.</title>
        <authorList>
            <person name="Tang X."/>
            <person name="Zhao J."/>
            <person name="Li K."/>
            <person name="Chen Z."/>
            <person name="Sun Y."/>
            <person name="Gao J."/>
        </authorList>
    </citation>
    <scope>NUCLEOTIDE SEQUENCE [LARGE SCALE GENOMIC DNA]</scope>
    <source>
        <strain evidence="3 4">MK-45</strain>
    </source>
</reference>
<dbReference type="EMBL" id="CP034539">
    <property type="protein sequence ID" value="AZQ39955.1"/>
    <property type="molecule type" value="Genomic_DNA"/>
</dbReference>
<evidence type="ECO:0000313" key="4">
    <source>
        <dbReference type="Proteomes" id="UP000280298"/>
    </source>
</evidence>
<evidence type="ECO:0000313" key="3">
    <source>
        <dbReference type="EMBL" id="AZQ39955.1"/>
    </source>
</evidence>
<gene>
    <name evidence="3" type="ORF">EJ357_46550</name>
</gene>